<dbReference type="Pfam" id="PF10008">
    <property type="entry name" value="DUF2251"/>
    <property type="match status" value="1"/>
</dbReference>
<dbReference type="AlphaFoldDB" id="A0A8J2UFV5"/>
<comment type="caution">
    <text evidence="1">The sequence shown here is derived from an EMBL/GenBank/DDBJ whole genome shotgun (WGS) entry which is preliminary data.</text>
</comment>
<dbReference type="RefSeq" id="WP_188934435.1">
    <property type="nucleotide sequence ID" value="NZ_BMJC01000004.1"/>
</dbReference>
<evidence type="ECO:0008006" key="3">
    <source>
        <dbReference type="Google" id="ProtNLM"/>
    </source>
</evidence>
<evidence type="ECO:0000313" key="1">
    <source>
        <dbReference type="EMBL" id="GGB10054.1"/>
    </source>
</evidence>
<dbReference type="InterPro" id="IPR014449">
    <property type="entry name" value="UCP007050_HI0931"/>
</dbReference>
<name>A0A8J2UFV5_9BACT</name>
<dbReference type="Proteomes" id="UP000607559">
    <property type="component" value="Unassembled WGS sequence"/>
</dbReference>
<dbReference type="EMBL" id="BMJC01000004">
    <property type="protein sequence ID" value="GGB10054.1"/>
    <property type="molecule type" value="Genomic_DNA"/>
</dbReference>
<evidence type="ECO:0000313" key="2">
    <source>
        <dbReference type="Proteomes" id="UP000607559"/>
    </source>
</evidence>
<organism evidence="1 2">
    <name type="scientific">Puia dinghuensis</name>
    <dbReference type="NCBI Taxonomy" id="1792502"/>
    <lineage>
        <taxon>Bacteria</taxon>
        <taxon>Pseudomonadati</taxon>
        <taxon>Bacteroidota</taxon>
        <taxon>Chitinophagia</taxon>
        <taxon>Chitinophagales</taxon>
        <taxon>Chitinophagaceae</taxon>
        <taxon>Puia</taxon>
    </lineage>
</organism>
<protein>
    <recommendedName>
        <fullName evidence="3">DUF2251 domain-containing protein</fullName>
    </recommendedName>
</protein>
<accession>A0A8J2UFV5</accession>
<proteinExistence type="predicted"/>
<reference evidence="1" key="2">
    <citation type="submission" date="2020-09" db="EMBL/GenBank/DDBJ databases">
        <authorList>
            <person name="Sun Q."/>
            <person name="Zhou Y."/>
        </authorList>
    </citation>
    <scope>NUCLEOTIDE SEQUENCE</scope>
    <source>
        <strain evidence="1">CGMCC 1.15448</strain>
    </source>
</reference>
<gene>
    <name evidence="1" type="ORF">GCM10011511_36990</name>
</gene>
<keyword evidence="2" id="KW-1185">Reference proteome</keyword>
<reference evidence="1" key="1">
    <citation type="journal article" date="2014" name="Int. J. Syst. Evol. Microbiol.">
        <title>Complete genome sequence of Corynebacterium casei LMG S-19264T (=DSM 44701T), isolated from a smear-ripened cheese.</title>
        <authorList>
            <consortium name="US DOE Joint Genome Institute (JGI-PGF)"/>
            <person name="Walter F."/>
            <person name="Albersmeier A."/>
            <person name="Kalinowski J."/>
            <person name="Ruckert C."/>
        </authorList>
    </citation>
    <scope>NUCLEOTIDE SEQUENCE</scope>
    <source>
        <strain evidence="1">CGMCC 1.15448</strain>
    </source>
</reference>
<sequence>MNGYLMQEQDWVAGEDLFVESFSPENSYGVVFEDDGETAFFYAVEKDKTSGELRVLDALHIHESNEDDPEPATAQLKIIWSKDWLKVALVIDDHVHALFDFEAHGGYNINEFPPPNDFWTQGDRKLSNEMIRQLF</sequence>